<evidence type="ECO:0000259" key="3">
    <source>
        <dbReference type="PROSITE" id="PS50075"/>
    </source>
</evidence>
<keyword evidence="1" id="KW-0596">Phosphopantetheine</keyword>
<dbReference type="SUPFAM" id="SSF47336">
    <property type="entry name" value="ACP-like"/>
    <property type="match status" value="1"/>
</dbReference>
<keyword evidence="2" id="KW-0597">Phosphoprotein</keyword>
<dbReference type="Gene3D" id="1.10.1200.10">
    <property type="entry name" value="ACP-like"/>
    <property type="match status" value="1"/>
</dbReference>
<dbReference type="InterPro" id="IPR009081">
    <property type="entry name" value="PP-bd_ACP"/>
</dbReference>
<feature type="domain" description="Carrier" evidence="3">
    <location>
        <begin position="6"/>
        <end position="83"/>
    </location>
</feature>
<dbReference type="PROSITE" id="PS50075">
    <property type="entry name" value="CARRIER"/>
    <property type="match status" value="1"/>
</dbReference>
<evidence type="ECO:0000313" key="5">
    <source>
        <dbReference type="Proteomes" id="UP000193387"/>
    </source>
</evidence>
<dbReference type="SMART" id="SM00823">
    <property type="entry name" value="PKS_PP"/>
    <property type="match status" value="1"/>
</dbReference>
<dbReference type="RefSeq" id="WP_232069256.1">
    <property type="nucleotide sequence ID" value="NZ_AP022573.1"/>
</dbReference>
<evidence type="ECO:0000256" key="2">
    <source>
        <dbReference type="ARBA" id="ARBA00022553"/>
    </source>
</evidence>
<dbReference type="AlphaFoldDB" id="A0AAJ3NQQ5"/>
<dbReference type="EMBL" id="LQPR01000034">
    <property type="protein sequence ID" value="ORW71124.1"/>
    <property type="molecule type" value="Genomic_DNA"/>
</dbReference>
<accession>A0AAJ3NQQ5</accession>
<protein>
    <recommendedName>
        <fullName evidence="3">Carrier domain-containing protein</fullName>
    </recommendedName>
</protein>
<evidence type="ECO:0000313" key="4">
    <source>
        <dbReference type="EMBL" id="ORW71124.1"/>
    </source>
</evidence>
<sequence length="86" mass="9179">MTMKTIDHQELADWLTAEVARLVGLPVDAIDVDTPLADYGLDSAASLALCADLEDELGIIAETTIVWDYPTVDGIAQHLAALGRSL</sequence>
<evidence type="ECO:0000256" key="1">
    <source>
        <dbReference type="ARBA" id="ARBA00022450"/>
    </source>
</evidence>
<organism evidence="4 5">
    <name type="scientific">Mycobacterium saskatchewanense</name>
    <dbReference type="NCBI Taxonomy" id="220927"/>
    <lineage>
        <taxon>Bacteria</taxon>
        <taxon>Bacillati</taxon>
        <taxon>Actinomycetota</taxon>
        <taxon>Actinomycetes</taxon>
        <taxon>Mycobacteriales</taxon>
        <taxon>Mycobacteriaceae</taxon>
        <taxon>Mycobacterium</taxon>
        <taxon>Mycobacterium simiae complex</taxon>
    </lineage>
</organism>
<name>A0AAJ3NQQ5_9MYCO</name>
<dbReference type="GO" id="GO:0031177">
    <property type="term" value="F:phosphopantetheine binding"/>
    <property type="evidence" value="ECO:0007669"/>
    <property type="project" value="InterPro"/>
</dbReference>
<reference evidence="4 5" key="1">
    <citation type="submission" date="2016-01" db="EMBL/GenBank/DDBJ databases">
        <title>The new phylogeny of the genus Mycobacterium.</title>
        <authorList>
            <person name="Tarcisio F."/>
            <person name="Conor M."/>
            <person name="Antonella G."/>
            <person name="Elisabetta G."/>
            <person name="Giulia F.S."/>
            <person name="Sara T."/>
            <person name="Anna F."/>
            <person name="Clotilde B."/>
            <person name="Roberto B."/>
            <person name="Veronica D.S."/>
            <person name="Fabio R."/>
            <person name="Monica P."/>
            <person name="Olivier J."/>
            <person name="Enrico T."/>
            <person name="Nicola S."/>
        </authorList>
    </citation>
    <scope>NUCLEOTIDE SEQUENCE [LARGE SCALE GENOMIC DNA]</scope>
    <source>
        <strain evidence="4 5">DSM 44616</strain>
    </source>
</reference>
<dbReference type="InterPro" id="IPR020806">
    <property type="entry name" value="PKS_PP-bd"/>
</dbReference>
<comment type="caution">
    <text evidence="4">The sequence shown here is derived from an EMBL/GenBank/DDBJ whole genome shotgun (WGS) entry which is preliminary data.</text>
</comment>
<proteinExistence type="predicted"/>
<keyword evidence="5" id="KW-1185">Reference proteome</keyword>
<gene>
    <name evidence="4" type="ORF">AWC23_01000</name>
</gene>
<dbReference type="Proteomes" id="UP000193387">
    <property type="component" value="Unassembled WGS sequence"/>
</dbReference>
<dbReference type="Pfam" id="PF00550">
    <property type="entry name" value="PP-binding"/>
    <property type="match status" value="1"/>
</dbReference>
<dbReference type="InterPro" id="IPR036736">
    <property type="entry name" value="ACP-like_sf"/>
</dbReference>